<feature type="domain" description="Beta-lactamase-related" evidence="1">
    <location>
        <begin position="7"/>
        <end position="328"/>
    </location>
</feature>
<evidence type="ECO:0000313" key="3">
    <source>
        <dbReference type="Proteomes" id="UP000635565"/>
    </source>
</evidence>
<dbReference type="RefSeq" id="WP_201366913.1">
    <property type="nucleotide sequence ID" value="NZ_BNJJ01000036.1"/>
</dbReference>
<dbReference type="InterPro" id="IPR001307">
    <property type="entry name" value="Thiosulphate_STrfase_CS"/>
</dbReference>
<dbReference type="InterPro" id="IPR050789">
    <property type="entry name" value="Diverse_Enzym_Activities"/>
</dbReference>
<evidence type="ECO:0000259" key="1">
    <source>
        <dbReference type="Pfam" id="PF00144"/>
    </source>
</evidence>
<accession>A0ABQ3VTV3</accession>
<protein>
    <recommendedName>
        <fullName evidence="1">Beta-lactamase-related domain-containing protein</fullName>
    </recommendedName>
</protein>
<gene>
    <name evidence="2" type="ORF">KSZ_73960</name>
</gene>
<dbReference type="InterPro" id="IPR001466">
    <property type="entry name" value="Beta-lactam-related"/>
</dbReference>
<name>A0ABQ3VTV3_9CHLR</name>
<dbReference type="PANTHER" id="PTHR43283">
    <property type="entry name" value="BETA-LACTAMASE-RELATED"/>
    <property type="match status" value="1"/>
</dbReference>
<sequence>MDIRELEQRFQDDFERSHVPGAALVLLQNHHVIFARSFGKTSVEESGVPITPQTLFLLGSITKGLTCTAALRLVEMGKLELDRLVKDYVPWIKFRRSGAENSITVRMLFDHTAGLADIFRVYGHRDADALGTSIREDFSQYPFTLPPGIFPSYSGLHVNLLAFLMEVVTAKPFSDVMQEILFEPLDMRHTTFDPTIAMTHALALGHYLNENGQPLVIHRFPDNAAFRPSALGLSCSADLTNFVLLHLHKGVFQGQRLLSAETIQLMHTVPPSTTYGLYGSSAGLGFMSEIHNGAYWFGNHGSAGNYWCKLRIEPETGSAIIALMNCMQLQVFFFFKLF</sequence>
<dbReference type="Pfam" id="PF00144">
    <property type="entry name" value="Beta-lactamase"/>
    <property type="match status" value="1"/>
</dbReference>
<organism evidence="2 3">
    <name type="scientific">Dictyobacter formicarum</name>
    <dbReference type="NCBI Taxonomy" id="2778368"/>
    <lineage>
        <taxon>Bacteria</taxon>
        <taxon>Bacillati</taxon>
        <taxon>Chloroflexota</taxon>
        <taxon>Ktedonobacteria</taxon>
        <taxon>Ktedonobacterales</taxon>
        <taxon>Dictyobacteraceae</taxon>
        <taxon>Dictyobacter</taxon>
    </lineage>
</organism>
<proteinExistence type="predicted"/>
<dbReference type="Proteomes" id="UP000635565">
    <property type="component" value="Unassembled WGS sequence"/>
</dbReference>
<evidence type="ECO:0000313" key="2">
    <source>
        <dbReference type="EMBL" id="GHO89390.1"/>
    </source>
</evidence>
<dbReference type="Gene3D" id="3.40.710.10">
    <property type="entry name" value="DD-peptidase/beta-lactamase superfamily"/>
    <property type="match status" value="1"/>
</dbReference>
<comment type="caution">
    <text evidence="2">The sequence shown here is derived from an EMBL/GenBank/DDBJ whole genome shotgun (WGS) entry which is preliminary data.</text>
</comment>
<dbReference type="EMBL" id="BNJJ01000036">
    <property type="protein sequence ID" value="GHO89390.1"/>
    <property type="molecule type" value="Genomic_DNA"/>
</dbReference>
<keyword evidence="3" id="KW-1185">Reference proteome</keyword>
<dbReference type="InterPro" id="IPR012338">
    <property type="entry name" value="Beta-lactam/transpept-like"/>
</dbReference>
<dbReference type="PROSITE" id="PS00380">
    <property type="entry name" value="RHODANESE_1"/>
    <property type="match status" value="1"/>
</dbReference>
<dbReference type="SUPFAM" id="SSF56601">
    <property type="entry name" value="beta-lactamase/transpeptidase-like"/>
    <property type="match status" value="1"/>
</dbReference>
<reference evidence="2 3" key="1">
    <citation type="journal article" date="2021" name="Int. J. Syst. Evol. Microbiol.">
        <title>Reticulibacter mediterranei gen. nov., sp. nov., within the new family Reticulibacteraceae fam. nov., and Ktedonospora formicarum gen. nov., sp. nov., Ktedonobacter robiniae sp. nov., Dictyobacter formicarum sp. nov. and Dictyobacter arantiisoli sp. nov., belonging to the class Ktedonobacteria.</title>
        <authorList>
            <person name="Yabe S."/>
            <person name="Zheng Y."/>
            <person name="Wang C.M."/>
            <person name="Sakai Y."/>
            <person name="Abe K."/>
            <person name="Yokota A."/>
            <person name="Donadio S."/>
            <person name="Cavaletti L."/>
            <person name="Monciardini P."/>
        </authorList>
    </citation>
    <scope>NUCLEOTIDE SEQUENCE [LARGE SCALE GENOMIC DNA]</scope>
    <source>
        <strain evidence="2 3">SOSP1-9</strain>
    </source>
</reference>